<keyword evidence="7" id="KW-0998">Cell outer membrane</keyword>
<feature type="coiled-coil region" evidence="8">
    <location>
        <begin position="327"/>
        <end position="386"/>
    </location>
</feature>
<dbReference type="GO" id="GO:0009279">
    <property type="term" value="C:cell outer membrane"/>
    <property type="evidence" value="ECO:0007669"/>
    <property type="project" value="UniProtKB-SubCell"/>
</dbReference>
<dbReference type="RefSeq" id="WP_147015075.1">
    <property type="nucleotide sequence ID" value="NZ_VORB01000009.1"/>
</dbReference>
<dbReference type="EMBL" id="VORB01000009">
    <property type="protein sequence ID" value="TXC76937.1"/>
    <property type="molecule type" value="Genomic_DNA"/>
</dbReference>
<accession>A0A5C6UUE1</accession>
<comment type="subcellular location">
    <subcellularLocation>
        <location evidence="1">Cell outer membrane</location>
    </subcellularLocation>
</comment>
<keyword evidence="5" id="KW-0812">Transmembrane</keyword>
<dbReference type="SUPFAM" id="SSF56954">
    <property type="entry name" value="Outer membrane efflux proteins (OEP)"/>
    <property type="match status" value="1"/>
</dbReference>
<protein>
    <submittedName>
        <fullName evidence="9">TolC family protein</fullName>
    </submittedName>
</protein>
<evidence type="ECO:0000313" key="10">
    <source>
        <dbReference type="Proteomes" id="UP000321168"/>
    </source>
</evidence>
<organism evidence="9 10">
    <name type="scientific">Luteibaculum oceani</name>
    <dbReference type="NCBI Taxonomy" id="1294296"/>
    <lineage>
        <taxon>Bacteria</taxon>
        <taxon>Pseudomonadati</taxon>
        <taxon>Bacteroidota</taxon>
        <taxon>Flavobacteriia</taxon>
        <taxon>Flavobacteriales</taxon>
        <taxon>Luteibaculaceae</taxon>
        <taxon>Luteibaculum</taxon>
    </lineage>
</organism>
<keyword evidence="4" id="KW-1134">Transmembrane beta strand</keyword>
<reference evidence="9 10" key="1">
    <citation type="submission" date="2019-08" db="EMBL/GenBank/DDBJ databases">
        <title>Genome of Luteibaculum oceani JCM 18817.</title>
        <authorList>
            <person name="Bowman J.P."/>
        </authorList>
    </citation>
    <scope>NUCLEOTIDE SEQUENCE [LARGE SCALE GENOMIC DNA]</scope>
    <source>
        <strain evidence="9 10">JCM 18817</strain>
    </source>
</reference>
<evidence type="ECO:0000256" key="4">
    <source>
        <dbReference type="ARBA" id="ARBA00022452"/>
    </source>
</evidence>
<proteinExistence type="inferred from homology"/>
<dbReference type="GO" id="GO:0015288">
    <property type="term" value="F:porin activity"/>
    <property type="evidence" value="ECO:0007669"/>
    <property type="project" value="TreeGrafter"/>
</dbReference>
<evidence type="ECO:0000256" key="6">
    <source>
        <dbReference type="ARBA" id="ARBA00023136"/>
    </source>
</evidence>
<gene>
    <name evidence="9" type="ORF">FRX97_09990</name>
</gene>
<dbReference type="Proteomes" id="UP000321168">
    <property type="component" value="Unassembled WGS sequence"/>
</dbReference>
<dbReference type="OrthoDB" id="9771205at2"/>
<evidence type="ECO:0000256" key="5">
    <source>
        <dbReference type="ARBA" id="ARBA00022692"/>
    </source>
</evidence>
<evidence type="ECO:0000256" key="3">
    <source>
        <dbReference type="ARBA" id="ARBA00022448"/>
    </source>
</evidence>
<keyword evidence="10" id="KW-1185">Reference proteome</keyword>
<dbReference type="PANTHER" id="PTHR30026:SF20">
    <property type="entry name" value="OUTER MEMBRANE PROTEIN TOLC"/>
    <property type="match status" value="1"/>
</dbReference>
<dbReference type="PANTHER" id="PTHR30026">
    <property type="entry name" value="OUTER MEMBRANE PROTEIN TOLC"/>
    <property type="match status" value="1"/>
</dbReference>
<evidence type="ECO:0000313" key="9">
    <source>
        <dbReference type="EMBL" id="TXC76937.1"/>
    </source>
</evidence>
<keyword evidence="8" id="KW-0175">Coiled coil</keyword>
<keyword evidence="6" id="KW-0472">Membrane</keyword>
<evidence type="ECO:0000256" key="7">
    <source>
        <dbReference type="ARBA" id="ARBA00023237"/>
    </source>
</evidence>
<evidence type="ECO:0000256" key="1">
    <source>
        <dbReference type="ARBA" id="ARBA00004442"/>
    </source>
</evidence>
<keyword evidence="3" id="KW-0813">Transport</keyword>
<feature type="coiled-coil region" evidence="8">
    <location>
        <begin position="118"/>
        <end position="170"/>
    </location>
</feature>
<evidence type="ECO:0000256" key="2">
    <source>
        <dbReference type="ARBA" id="ARBA00007613"/>
    </source>
</evidence>
<comment type="caution">
    <text evidence="9">The sequence shown here is derived from an EMBL/GenBank/DDBJ whole genome shotgun (WGS) entry which is preliminary data.</text>
</comment>
<name>A0A5C6UUE1_9FLAO</name>
<sequence>MVLKIKALVIGFLLIGLSALGQSKLLFDEALEKLLLQNYDIQVQVLSKQIAENTASKLNNNYLPTLSVDAGGGWTYFGGENRLEDRTIELDPNASYTYDAALSLNYIIFNGFGRKYQLKINEENLALAEAEYRLLIQNSILELGRIYYEVAFLEENVALLESSMEISKDRLLRASYGFEYGRNSRVDVLNAKVDFNQDSIAFLNGKLDFENALRNLNLLMGDSIEAAYQLEKQVQIDSTLDLGTVLEVAQDQNLELAINEHNYLNSKYALANSRAPWMPTLSANAGYNYRGSEDPNGAFLKGSERLGPQAGIRLTWNVFNGQNIVNQQNAKLRLQQAEVRQKQIKQQVKAQAYNAFSLYKNAMAVLQAQEDNVATAERNFVRSKEALNLGQITNAEYRSAQLNYLQAMQNRSKAKYDTKNAELQVYAIMGELK</sequence>
<dbReference type="GO" id="GO:1990281">
    <property type="term" value="C:efflux pump complex"/>
    <property type="evidence" value="ECO:0007669"/>
    <property type="project" value="TreeGrafter"/>
</dbReference>
<dbReference type="GO" id="GO:0015562">
    <property type="term" value="F:efflux transmembrane transporter activity"/>
    <property type="evidence" value="ECO:0007669"/>
    <property type="project" value="InterPro"/>
</dbReference>
<dbReference type="Gene3D" id="1.20.1600.10">
    <property type="entry name" value="Outer membrane efflux proteins (OEP)"/>
    <property type="match status" value="1"/>
</dbReference>
<evidence type="ECO:0000256" key="8">
    <source>
        <dbReference type="SAM" id="Coils"/>
    </source>
</evidence>
<dbReference type="AlphaFoldDB" id="A0A5C6UUE1"/>
<dbReference type="InterPro" id="IPR003423">
    <property type="entry name" value="OMP_efflux"/>
</dbReference>
<dbReference type="InterPro" id="IPR051906">
    <property type="entry name" value="TolC-like"/>
</dbReference>
<dbReference type="Pfam" id="PF02321">
    <property type="entry name" value="OEP"/>
    <property type="match status" value="2"/>
</dbReference>
<comment type="similarity">
    <text evidence="2">Belongs to the outer membrane factor (OMF) (TC 1.B.17) family.</text>
</comment>